<evidence type="ECO:0000256" key="1">
    <source>
        <dbReference type="SAM" id="MobiDB-lite"/>
    </source>
</evidence>
<reference evidence="2" key="2">
    <citation type="submission" date="2023-05" db="EMBL/GenBank/DDBJ databases">
        <authorList>
            <consortium name="Lawrence Berkeley National Laboratory"/>
            <person name="Steindorff A."/>
            <person name="Hensen N."/>
            <person name="Bonometti L."/>
            <person name="Westerberg I."/>
            <person name="Brannstrom I.O."/>
            <person name="Guillou S."/>
            <person name="Cros-Aarteil S."/>
            <person name="Calhoun S."/>
            <person name="Haridas S."/>
            <person name="Kuo A."/>
            <person name="Mondo S."/>
            <person name="Pangilinan J."/>
            <person name="Riley R."/>
            <person name="Labutti K."/>
            <person name="Andreopoulos B."/>
            <person name="Lipzen A."/>
            <person name="Chen C."/>
            <person name="Yanf M."/>
            <person name="Daum C."/>
            <person name="Ng V."/>
            <person name="Clum A."/>
            <person name="Ohm R."/>
            <person name="Martin F."/>
            <person name="Silar P."/>
            <person name="Natvig D."/>
            <person name="Lalanne C."/>
            <person name="Gautier V."/>
            <person name="Ament-Velasquez S.L."/>
            <person name="Kruys A."/>
            <person name="Hutchinson M.I."/>
            <person name="Powell A.J."/>
            <person name="Barry K."/>
            <person name="Miller A.N."/>
            <person name="Grigoriev I.V."/>
            <person name="Debuchy R."/>
            <person name="Gladieux P."/>
            <person name="Thoren M.H."/>
            <person name="Johannesson H."/>
        </authorList>
    </citation>
    <scope>NUCLEOTIDE SEQUENCE</scope>
    <source>
        <strain evidence="2">PSN293</strain>
    </source>
</reference>
<gene>
    <name evidence="2" type="ORF">QBC37DRAFT_290288</name>
</gene>
<accession>A0AAN7B5V7</accession>
<dbReference type="EMBL" id="MU858149">
    <property type="protein sequence ID" value="KAK4211434.1"/>
    <property type="molecule type" value="Genomic_DNA"/>
</dbReference>
<name>A0AAN7B5V7_9PEZI</name>
<feature type="compositionally biased region" description="Basic and acidic residues" evidence="1">
    <location>
        <begin position="90"/>
        <end position="109"/>
    </location>
</feature>
<feature type="compositionally biased region" description="Low complexity" evidence="1">
    <location>
        <begin position="65"/>
        <end position="75"/>
    </location>
</feature>
<feature type="compositionally biased region" description="Polar residues" evidence="1">
    <location>
        <begin position="23"/>
        <end position="48"/>
    </location>
</feature>
<evidence type="ECO:0000313" key="3">
    <source>
        <dbReference type="Proteomes" id="UP001301769"/>
    </source>
</evidence>
<protein>
    <submittedName>
        <fullName evidence="2">Uncharacterized protein</fullName>
    </submittedName>
</protein>
<organism evidence="2 3">
    <name type="scientific">Rhypophila decipiens</name>
    <dbReference type="NCBI Taxonomy" id="261697"/>
    <lineage>
        <taxon>Eukaryota</taxon>
        <taxon>Fungi</taxon>
        <taxon>Dikarya</taxon>
        <taxon>Ascomycota</taxon>
        <taxon>Pezizomycotina</taxon>
        <taxon>Sordariomycetes</taxon>
        <taxon>Sordariomycetidae</taxon>
        <taxon>Sordariales</taxon>
        <taxon>Naviculisporaceae</taxon>
        <taxon>Rhypophila</taxon>
    </lineage>
</organism>
<comment type="caution">
    <text evidence="2">The sequence shown here is derived from an EMBL/GenBank/DDBJ whole genome shotgun (WGS) entry which is preliminary data.</text>
</comment>
<proteinExistence type="predicted"/>
<evidence type="ECO:0000313" key="2">
    <source>
        <dbReference type="EMBL" id="KAK4211434.1"/>
    </source>
</evidence>
<reference evidence="2" key="1">
    <citation type="journal article" date="2023" name="Mol. Phylogenet. Evol.">
        <title>Genome-scale phylogeny and comparative genomics of the fungal order Sordariales.</title>
        <authorList>
            <person name="Hensen N."/>
            <person name="Bonometti L."/>
            <person name="Westerberg I."/>
            <person name="Brannstrom I.O."/>
            <person name="Guillou S."/>
            <person name="Cros-Aarteil S."/>
            <person name="Calhoun S."/>
            <person name="Haridas S."/>
            <person name="Kuo A."/>
            <person name="Mondo S."/>
            <person name="Pangilinan J."/>
            <person name="Riley R."/>
            <person name="LaButti K."/>
            <person name="Andreopoulos B."/>
            <person name="Lipzen A."/>
            <person name="Chen C."/>
            <person name="Yan M."/>
            <person name="Daum C."/>
            <person name="Ng V."/>
            <person name="Clum A."/>
            <person name="Steindorff A."/>
            <person name="Ohm R.A."/>
            <person name="Martin F."/>
            <person name="Silar P."/>
            <person name="Natvig D.O."/>
            <person name="Lalanne C."/>
            <person name="Gautier V."/>
            <person name="Ament-Velasquez S.L."/>
            <person name="Kruys A."/>
            <person name="Hutchinson M.I."/>
            <person name="Powell A.J."/>
            <person name="Barry K."/>
            <person name="Miller A.N."/>
            <person name="Grigoriev I.V."/>
            <person name="Debuchy R."/>
            <person name="Gladieux P."/>
            <person name="Hiltunen Thoren M."/>
            <person name="Johannesson H."/>
        </authorList>
    </citation>
    <scope>NUCLEOTIDE SEQUENCE</scope>
    <source>
        <strain evidence="2">PSN293</strain>
    </source>
</reference>
<dbReference type="Proteomes" id="UP001301769">
    <property type="component" value="Unassembled WGS sequence"/>
</dbReference>
<dbReference type="AlphaFoldDB" id="A0AAN7B5V7"/>
<sequence length="261" mass="29520">MPPPPTFSFGHDASAYYRPAVSSPLSSSPIQGTSTSPRKQQPSQQIMSSPLAAREPNTCALPRASQSSPISSSQQKLFEDKKKTTIFKYANRDTRPNPVAKKREDKQETRRRLFLQNVRQRQDDKKWERRGGENELLKLEWTRLNREYRQAKDSDLEGFVMEQEIEDESQLYQEAATAGQQDFDLDAMMLDTVEQEEQAELDALLAALPDVTTSQTRPSSPAPTVYSDDDYDAIFMDLISSQSELDSAQVASSQQDIEMSL</sequence>
<feature type="region of interest" description="Disordered" evidence="1">
    <location>
        <begin position="19"/>
        <end position="109"/>
    </location>
</feature>
<keyword evidence="3" id="KW-1185">Reference proteome</keyword>